<feature type="domain" description="Inner membrane protein YgaP-like transmembrane" evidence="2">
    <location>
        <begin position="6"/>
        <end position="71"/>
    </location>
</feature>
<keyword evidence="1" id="KW-0812">Transmembrane</keyword>
<comment type="caution">
    <text evidence="3">The sequence shown here is derived from an EMBL/GenBank/DDBJ whole genome shotgun (WGS) entry which is preliminary data.</text>
</comment>
<dbReference type="Proteomes" id="UP000050465">
    <property type="component" value="Unassembled WGS sequence"/>
</dbReference>
<dbReference type="STRING" id="1666911.HLUCCA11_22960"/>
<evidence type="ECO:0000313" key="4">
    <source>
        <dbReference type="Proteomes" id="UP000050465"/>
    </source>
</evidence>
<sequence length="75" mass="8084">MEMTVMKTNVGRLDRGIRLLSASVLFYLGLFLYSGSALGIGLVVAGSVLLVTGLVGFCGLYRLLGLHTNHTREQI</sequence>
<dbReference type="Pfam" id="PF11127">
    <property type="entry name" value="YgaP-like_TM"/>
    <property type="match status" value="1"/>
</dbReference>
<proteinExistence type="predicted"/>
<dbReference type="AlphaFoldDB" id="A0A0P7ZGJ8"/>
<protein>
    <recommendedName>
        <fullName evidence="2">Inner membrane protein YgaP-like transmembrane domain-containing protein</fullName>
    </recommendedName>
</protein>
<feature type="transmembrane region" description="Helical" evidence="1">
    <location>
        <begin position="40"/>
        <end position="64"/>
    </location>
</feature>
<feature type="transmembrane region" description="Helical" evidence="1">
    <location>
        <begin position="16"/>
        <end position="34"/>
    </location>
</feature>
<evidence type="ECO:0000313" key="3">
    <source>
        <dbReference type="EMBL" id="KPQ31828.1"/>
    </source>
</evidence>
<evidence type="ECO:0000256" key="1">
    <source>
        <dbReference type="SAM" id="Phobius"/>
    </source>
</evidence>
<dbReference type="InterPro" id="IPR021309">
    <property type="entry name" value="YgaP-like_TM"/>
</dbReference>
<accession>A0A0P7ZGJ8</accession>
<gene>
    <name evidence="3" type="ORF">HLUCCA11_22960</name>
</gene>
<reference evidence="3 4" key="1">
    <citation type="submission" date="2015-09" db="EMBL/GenBank/DDBJ databases">
        <title>Identification and resolution of microdiversity through metagenomic sequencing of parallel consortia.</title>
        <authorList>
            <person name="Nelson W.C."/>
            <person name="Romine M.F."/>
            <person name="Lindemann S.R."/>
        </authorList>
    </citation>
    <scope>NUCLEOTIDE SEQUENCE [LARGE SCALE GENOMIC DNA]</scope>
    <source>
        <strain evidence="3">Ana</strain>
    </source>
</reference>
<organism evidence="3 4">
    <name type="scientific">Phormidesmis priestleyi Ana</name>
    <dbReference type="NCBI Taxonomy" id="1666911"/>
    <lineage>
        <taxon>Bacteria</taxon>
        <taxon>Bacillati</taxon>
        <taxon>Cyanobacteriota</taxon>
        <taxon>Cyanophyceae</taxon>
        <taxon>Leptolyngbyales</taxon>
        <taxon>Leptolyngbyaceae</taxon>
        <taxon>Phormidesmis</taxon>
    </lineage>
</organism>
<evidence type="ECO:0000259" key="2">
    <source>
        <dbReference type="Pfam" id="PF11127"/>
    </source>
</evidence>
<keyword evidence="1" id="KW-1133">Transmembrane helix</keyword>
<dbReference type="EMBL" id="LJZR01000081">
    <property type="protein sequence ID" value="KPQ31828.1"/>
    <property type="molecule type" value="Genomic_DNA"/>
</dbReference>
<name>A0A0P7ZGJ8_9CYAN</name>
<keyword evidence="1" id="KW-0472">Membrane</keyword>